<protein>
    <recommendedName>
        <fullName evidence="15">Coproporphyrinogen-III oxidase</fullName>
        <ecNumber evidence="15">1.3.98.3</ecNumber>
    </recommendedName>
</protein>
<dbReference type="PIRSF" id="PIRSF000167">
    <property type="entry name" value="HemN"/>
    <property type="match status" value="1"/>
</dbReference>
<dbReference type="GO" id="GO:0005737">
    <property type="term" value="C:cytoplasm"/>
    <property type="evidence" value="ECO:0007669"/>
    <property type="project" value="UniProtKB-SubCell"/>
</dbReference>
<evidence type="ECO:0000259" key="18">
    <source>
        <dbReference type="PROSITE" id="PS51918"/>
    </source>
</evidence>
<evidence type="ECO:0000256" key="3">
    <source>
        <dbReference type="ARBA" id="ARBA00005493"/>
    </source>
</evidence>
<comment type="caution">
    <text evidence="19">The sequence shown here is derived from an EMBL/GenBank/DDBJ whole genome shotgun (WGS) entry which is preliminary data.</text>
</comment>
<keyword evidence="12 15" id="KW-0627">Porphyrin biosynthesis</keyword>
<dbReference type="SUPFAM" id="SSF102114">
    <property type="entry name" value="Radical SAM enzymes"/>
    <property type="match status" value="1"/>
</dbReference>
<feature type="binding site" evidence="16">
    <location>
        <position position="146"/>
    </location>
    <ligand>
        <name>S-adenosyl-L-methionine</name>
        <dbReference type="ChEBI" id="CHEBI:59789"/>
        <label>1</label>
    </ligand>
</feature>
<keyword evidence="20" id="KW-1185">Reference proteome</keyword>
<feature type="domain" description="Radical SAM core" evidence="18">
    <location>
        <begin position="46"/>
        <end position="284"/>
    </location>
</feature>
<keyword evidence="10 15" id="KW-0408">Iron</keyword>
<evidence type="ECO:0000256" key="4">
    <source>
        <dbReference type="ARBA" id="ARBA00011245"/>
    </source>
</evidence>
<feature type="binding site" evidence="17">
    <location>
        <position position="61"/>
    </location>
    <ligand>
        <name>[4Fe-4S] cluster</name>
        <dbReference type="ChEBI" id="CHEBI:49883"/>
        <note>4Fe-4S-S-AdoMet</note>
    </ligand>
</feature>
<dbReference type="PANTHER" id="PTHR13932">
    <property type="entry name" value="COPROPORPHYRINIGEN III OXIDASE"/>
    <property type="match status" value="1"/>
</dbReference>
<feature type="binding site" evidence="16">
    <location>
        <position position="113"/>
    </location>
    <ligand>
        <name>S-adenosyl-L-methionine</name>
        <dbReference type="ChEBI" id="CHEBI:59789"/>
        <label>1</label>
    </ligand>
</feature>
<evidence type="ECO:0000256" key="2">
    <source>
        <dbReference type="ARBA" id="ARBA00004785"/>
    </source>
</evidence>
<dbReference type="NCBIfam" id="TIGR00538">
    <property type="entry name" value="hemN"/>
    <property type="match status" value="1"/>
</dbReference>
<keyword evidence="8 15" id="KW-0479">Metal-binding</keyword>
<evidence type="ECO:0000256" key="16">
    <source>
        <dbReference type="PIRSR" id="PIRSR000167-1"/>
    </source>
</evidence>
<dbReference type="InterPro" id="IPR058240">
    <property type="entry name" value="rSAM_sf"/>
</dbReference>
<dbReference type="InterPro" id="IPR023404">
    <property type="entry name" value="rSAM_horseshoe"/>
</dbReference>
<keyword evidence="5 15" id="KW-0004">4Fe-4S</keyword>
<evidence type="ECO:0000256" key="1">
    <source>
        <dbReference type="ARBA" id="ARBA00004496"/>
    </source>
</evidence>
<evidence type="ECO:0000256" key="15">
    <source>
        <dbReference type="PIRNR" id="PIRNR000167"/>
    </source>
</evidence>
<keyword evidence="6 15" id="KW-0963">Cytoplasm</keyword>
<comment type="cofactor">
    <cofactor evidence="15 17">
        <name>[4Fe-4S] cluster</name>
        <dbReference type="ChEBI" id="CHEBI:49883"/>
    </cofactor>
    <text evidence="15 17">Binds 1 [4Fe-4S] cluster. The cluster is coordinated with 3 cysteines and an exchangeable S-adenosyl-L-methionine.</text>
</comment>
<feature type="binding site" evidence="17">
    <location>
        <position position="68"/>
    </location>
    <ligand>
        <name>[4Fe-4S] cluster</name>
        <dbReference type="ChEBI" id="CHEBI:49883"/>
        <note>4Fe-4S-S-AdoMet</note>
    </ligand>
</feature>
<dbReference type="GO" id="GO:0006782">
    <property type="term" value="P:protoporphyrinogen IX biosynthetic process"/>
    <property type="evidence" value="ECO:0007669"/>
    <property type="project" value="UniProtKB-UniPathway"/>
</dbReference>
<dbReference type="PANTHER" id="PTHR13932:SF6">
    <property type="entry name" value="OXYGEN-INDEPENDENT COPROPORPHYRINOGEN III OXIDASE"/>
    <property type="match status" value="1"/>
</dbReference>
<dbReference type="AlphaFoldDB" id="A0A840TLX7"/>
<evidence type="ECO:0000256" key="7">
    <source>
        <dbReference type="ARBA" id="ARBA00022691"/>
    </source>
</evidence>
<evidence type="ECO:0000313" key="19">
    <source>
        <dbReference type="EMBL" id="MBB5282777.1"/>
    </source>
</evidence>
<evidence type="ECO:0000256" key="13">
    <source>
        <dbReference type="ARBA" id="ARBA00024295"/>
    </source>
</evidence>
<dbReference type="InterPro" id="IPR007197">
    <property type="entry name" value="rSAM"/>
</dbReference>
<dbReference type="UniPathway" id="UPA00251">
    <property type="reaction ID" value="UER00323"/>
</dbReference>
<dbReference type="GO" id="GO:0046872">
    <property type="term" value="F:metal ion binding"/>
    <property type="evidence" value="ECO:0007669"/>
    <property type="project" value="UniProtKB-KW"/>
</dbReference>
<comment type="subcellular location">
    <subcellularLocation>
        <location evidence="1 15">Cytoplasm</location>
    </subcellularLocation>
</comment>
<dbReference type="InterPro" id="IPR004558">
    <property type="entry name" value="Coprogen_oxidase_HemN"/>
</dbReference>
<feature type="binding site" evidence="16">
    <location>
        <position position="173"/>
    </location>
    <ligand>
        <name>S-adenosyl-L-methionine</name>
        <dbReference type="ChEBI" id="CHEBI:59789"/>
        <label>2</label>
    </ligand>
</feature>
<dbReference type="GO" id="GO:0004109">
    <property type="term" value="F:coproporphyrinogen oxidase activity"/>
    <property type="evidence" value="ECO:0007669"/>
    <property type="project" value="InterPro"/>
</dbReference>
<feature type="binding site" evidence="16">
    <location>
        <position position="185"/>
    </location>
    <ligand>
        <name>S-adenosyl-L-methionine</name>
        <dbReference type="ChEBI" id="CHEBI:59789"/>
        <label>2</label>
    </ligand>
</feature>
<evidence type="ECO:0000256" key="9">
    <source>
        <dbReference type="ARBA" id="ARBA00023002"/>
    </source>
</evidence>
<dbReference type="InterPro" id="IPR006638">
    <property type="entry name" value="Elp3/MiaA/NifB-like_rSAM"/>
</dbReference>
<feature type="binding site" evidence="17">
    <location>
        <position position="65"/>
    </location>
    <ligand>
        <name>[4Fe-4S] cluster</name>
        <dbReference type="ChEBI" id="CHEBI:49883"/>
        <note>4Fe-4S-S-AdoMet</note>
    </ligand>
</feature>
<evidence type="ECO:0000256" key="11">
    <source>
        <dbReference type="ARBA" id="ARBA00023014"/>
    </source>
</evidence>
<evidence type="ECO:0000256" key="8">
    <source>
        <dbReference type="ARBA" id="ARBA00022723"/>
    </source>
</evidence>
<dbReference type="PROSITE" id="PS51918">
    <property type="entry name" value="RADICAL_SAM"/>
    <property type="match status" value="1"/>
</dbReference>
<keyword evidence="7 15" id="KW-0949">S-adenosyl-L-methionine</keyword>
<dbReference type="SFLD" id="SFLDG01082">
    <property type="entry name" value="B12-binding_domain_containing"/>
    <property type="match status" value="1"/>
</dbReference>
<comment type="subunit">
    <text evidence="4">Monomer.</text>
</comment>
<feature type="binding site" evidence="16">
    <location>
        <begin position="67"/>
        <end position="69"/>
    </location>
    <ligand>
        <name>S-adenosyl-L-methionine</name>
        <dbReference type="ChEBI" id="CHEBI:59789"/>
        <label>2</label>
    </ligand>
</feature>
<sequence>MDHQLLQKYNVPGPRYTSYPTVPYWQSTPPTPERWSELVRDTFSITNQNQGISLYLHIPFCESLCTYCGCNTRITVNHKVERPYLEALLKEWQLYLAVFGDKKPVIRELHIGGGTPTFMSPEHLKELITRLLAGAEVHPQAEFSFEAHPGNTTDAHLEALYEVGFRRVSIGVQDFNPLVLEIINRHQTYEQVKHLTEKARELGYTSVNYDVVYGLPQQKVCSMTNTIFKVIQLRPDRIAFYSYAHVPWIKPGQRRFTEADLPDSMKKLAIYETCRGALEMAGYEDIGMDHFALKTDGLYRAFAEGRLHRNFMGYTDTQTALLVGLGTSAISDAWWGYAQNEKSVEAYYKRLEASELPFFRGHVHTREDLILRRHIQHLMCHFETRWTGASDVSEGFYAGLERLAEMEQDELVELQPYHLRVTEKGRNFVRNICMAFDARLWKEVPQTNLFSQII</sequence>
<dbReference type="Gene3D" id="3.80.30.20">
    <property type="entry name" value="tm_1862 like domain"/>
    <property type="match status" value="1"/>
</dbReference>
<evidence type="ECO:0000256" key="17">
    <source>
        <dbReference type="PIRSR" id="PIRSR000167-2"/>
    </source>
</evidence>
<evidence type="ECO:0000256" key="10">
    <source>
        <dbReference type="ARBA" id="ARBA00023004"/>
    </source>
</evidence>
<reference evidence="19 20" key="1">
    <citation type="submission" date="2020-08" db="EMBL/GenBank/DDBJ databases">
        <title>Genomic Encyclopedia of Type Strains, Phase IV (KMG-IV): sequencing the most valuable type-strain genomes for metagenomic binning, comparative biology and taxonomic classification.</title>
        <authorList>
            <person name="Goeker M."/>
        </authorList>
    </citation>
    <scope>NUCLEOTIDE SEQUENCE [LARGE SCALE GENOMIC DNA]</scope>
    <source>
        <strain evidence="19 20">DSM 105074</strain>
    </source>
</reference>
<dbReference type="GO" id="GO:0051989">
    <property type="term" value="F:coproporphyrinogen dehydrogenase activity"/>
    <property type="evidence" value="ECO:0007669"/>
    <property type="project" value="UniProtKB-EC"/>
</dbReference>
<evidence type="ECO:0000313" key="20">
    <source>
        <dbReference type="Proteomes" id="UP000557307"/>
    </source>
</evidence>
<comment type="similarity">
    <text evidence="3 15">Belongs to the anaerobic coproporphyrinogen-III oxidase family.</text>
</comment>
<name>A0A840TLX7_9BACT</name>
<dbReference type="InterPro" id="IPR034505">
    <property type="entry name" value="Coproporphyrinogen-III_oxidase"/>
</dbReference>
<dbReference type="EC" id="1.3.98.3" evidence="15"/>
<evidence type="ECO:0000256" key="5">
    <source>
        <dbReference type="ARBA" id="ARBA00022485"/>
    </source>
</evidence>
<dbReference type="SFLD" id="SFLDG01065">
    <property type="entry name" value="anaerobic_coproporphyrinogen-I"/>
    <property type="match status" value="1"/>
</dbReference>
<dbReference type="Gene3D" id="1.10.10.920">
    <property type="match status" value="1"/>
</dbReference>
<proteinExistence type="inferred from homology"/>
<dbReference type="SFLD" id="SFLDS00029">
    <property type="entry name" value="Radical_SAM"/>
    <property type="match status" value="1"/>
</dbReference>
<keyword evidence="11 15" id="KW-0411">Iron-sulfur</keyword>
<comment type="function">
    <text evidence="13">Involved in the heme biosynthesis. Catalyzes the anaerobic oxidative decarboxylation of propionate groups of rings A and B of coproporphyrinogen III to yield the vinyl groups in protoporphyrinogen IX.</text>
</comment>
<keyword evidence="9 15" id="KW-0560">Oxidoreductase</keyword>
<feature type="binding site" evidence="16">
    <location>
        <position position="244"/>
    </location>
    <ligand>
        <name>S-adenosyl-L-methionine</name>
        <dbReference type="ChEBI" id="CHEBI:59789"/>
        <label>2</label>
    </ligand>
</feature>
<dbReference type="Pfam" id="PF04055">
    <property type="entry name" value="Radical_SAM"/>
    <property type="match status" value="1"/>
</dbReference>
<evidence type="ECO:0000256" key="6">
    <source>
        <dbReference type="ARBA" id="ARBA00022490"/>
    </source>
</evidence>
<organism evidence="19 20">
    <name type="scientific">Rhabdobacter roseus</name>
    <dbReference type="NCBI Taxonomy" id="1655419"/>
    <lineage>
        <taxon>Bacteria</taxon>
        <taxon>Pseudomonadati</taxon>
        <taxon>Bacteroidota</taxon>
        <taxon>Cytophagia</taxon>
        <taxon>Cytophagales</taxon>
        <taxon>Cytophagaceae</taxon>
        <taxon>Rhabdobacter</taxon>
    </lineage>
</organism>
<gene>
    <name evidence="19" type="ORF">HNQ92_000898</name>
</gene>
<comment type="catalytic activity">
    <reaction evidence="14 15">
        <text>coproporphyrinogen III + 2 S-adenosyl-L-methionine = protoporphyrinogen IX + 2 5'-deoxyadenosine + 2 L-methionine + 2 CO2</text>
        <dbReference type="Rhea" id="RHEA:15425"/>
        <dbReference type="ChEBI" id="CHEBI:16526"/>
        <dbReference type="ChEBI" id="CHEBI:17319"/>
        <dbReference type="ChEBI" id="CHEBI:57307"/>
        <dbReference type="ChEBI" id="CHEBI:57309"/>
        <dbReference type="ChEBI" id="CHEBI:57844"/>
        <dbReference type="ChEBI" id="CHEBI:59789"/>
        <dbReference type="EC" id="1.3.98.3"/>
    </reaction>
</comment>
<comment type="pathway">
    <text evidence="2 15">Porphyrin-containing compound metabolism; protoporphyrin-IX biosynthesis; protoporphyrinogen-IX from coproporphyrinogen-III (AdoMet route): step 1/1.</text>
</comment>
<evidence type="ECO:0000256" key="14">
    <source>
        <dbReference type="ARBA" id="ARBA00048321"/>
    </source>
</evidence>
<dbReference type="GO" id="GO:0051539">
    <property type="term" value="F:4 iron, 4 sulfur cluster binding"/>
    <property type="evidence" value="ECO:0007669"/>
    <property type="project" value="UniProtKB-KW"/>
</dbReference>
<feature type="binding site" evidence="16">
    <location>
        <begin position="114"/>
        <end position="115"/>
    </location>
    <ligand>
        <name>S-adenosyl-L-methionine</name>
        <dbReference type="ChEBI" id="CHEBI:59789"/>
        <label>2</label>
    </ligand>
</feature>
<dbReference type="CDD" id="cd01335">
    <property type="entry name" value="Radical_SAM"/>
    <property type="match status" value="1"/>
</dbReference>
<dbReference type="EMBL" id="JACHGF010000001">
    <property type="protein sequence ID" value="MBB5282777.1"/>
    <property type="molecule type" value="Genomic_DNA"/>
</dbReference>
<feature type="binding site" evidence="16">
    <location>
        <position position="55"/>
    </location>
    <ligand>
        <name>S-adenosyl-L-methionine</name>
        <dbReference type="ChEBI" id="CHEBI:59789"/>
        <label>1</label>
    </ligand>
</feature>
<accession>A0A840TLX7</accession>
<evidence type="ECO:0000256" key="12">
    <source>
        <dbReference type="ARBA" id="ARBA00023244"/>
    </source>
</evidence>
<dbReference type="Proteomes" id="UP000557307">
    <property type="component" value="Unassembled WGS sequence"/>
</dbReference>
<feature type="binding site" evidence="16">
    <location>
        <position position="330"/>
    </location>
    <ligand>
        <name>S-adenosyl-L-methionine</name>
        <dbReference type="ChEBI" id="CHEBI:59789"/>
        <label>1</label>
    </ligand>
</feature>
<feature type="binding site" evidence="16">
    <location>
        <position position="210"/>
    </location>
    <ligand>
        <name>S-adenosyl-L-methionine</name>
        <dbReference type="ChEBI" id="CHEBI:59789"/>
        <label>2</label>
    </ligand>
</feature>
<dbReference type="SMART" id="SM00729">
    <property type="entry name" value="Elp3"/>
    <property type="match status" value="1"/>
</dbReference>
<dbReference type="RefSeq" id="WP_184171472.1">
    <property type="nucleotide sequence ID" value="NZ_JACHGF010000001.1"/>
</dbReference>